<comment type="subcellular location">
    <subcellularLocation>
        <location evidence="1 6">Endoplasmic reticulum membrane</location>
        <topology evidence="1 6">Multi-pass membrane protein</topology>
    </subcellularLocation>
</comment>
<evidence type="ECO:0000313" key="8">
    <source>
        <dbReference type="EMBL" id="KAH7533691.1"/>
    </source>
</evidence>
<accession>A0A978VKS2</accession>
<evidence type="ECO:0000259" key="7">
    <source>
        <dbReference type="PROSITE" id="PS50845"/>
    </source>
</evidence>
<feature type="transmembrane region" description="Helical" evidence="6">
    <location>
        <begin position="97"/>
        <end position="120"/>
    </location>
</feature>
<reference evidence="8" key="1">
    <citation type="journal article" date="2021" name="Front. Plant Sci.">
        <title>Chromosome-Scale Genome Assembly for Chinese Sour Jujube and Insights Into Its Genome Evolution and Domestication Signature.</title>
        <authorList>
            <person name="Shen L.-Y."/>
            <person name="Luo H."/>
            <person name="Wang X.-L."/>
            <person name="Wang X.-M."/>
            <person name="Qiu X.-J."/>
            <person name="Liu H."/>
            <person name="Zhou S.-S."/>
            <person name="Jia K.-H."/>
            <person name="Nie S."/>
            <person name="Bao Y.-T."/>
            <person name="Zhang R.-G."/>
            <person name="Yun Q.-Z."/>
            <person name="Chai Y.-H."/>
            <person name="Lu J.-Y."/>
            <person name="Li Y."/>
            <person name="Zhao S.-W."/>
            <person name="Mao J.-F."/>
            <person name="Jia S.-G."/>
            <person name="Mao Y.-M."/>
        </authorList>
    </citation>
    <scope>NUCLEOTIDE SEQUENCE</scope>
    <source>
        <strain evidence="8">AT0</strain>
        <tissue evidence="8">Leaf</tissue>
    </source>
</reference>
<dbReference type="Proteomes" id="UP000813462">
    <property type="component" value="Unassembled WGS sequence"/>
</dbReference>
<dbReference type="InterPro" id="IPR045064">
    <property type="entry name" value="Reticulon-like"/>
</dbReference>
<protein>
    <recommendedName>
        <fullName evidence="6">Reticulon-like protein</fullName>
    </recommendedName>
</protein>
<dbReference type="GO" id="GO:0005789">
    <property type="term" value="C:endoplasmic reticulum membrane"/>
    <property type="evidence" value="ECO:0007669"/>
    <property type="project" value="UniProtKB-SubCell"/>
</dbReference>
<evidence type="ECO:0000256" key="6">
    <source>
        <dbReference type="RuleBase" id="RU363132"/>
    </source>
</evidence>
<gene>
    <name evidence="8" type="ORF">FEM48_Zijuj04G0158400</name>
</gene>
<evidence type="ECO:0000256" key="4">
    <source>
        <dbReference type="ARBA" id="ARBA00022989"/>
    </source>
</evidence>
<organism evidence="8 9">
    <name type="scientific">Ziziphus jujuba var. spinosa</name>
    <dbReference type="NCBI Taxonomy" id="714518"/>
    <lineage>
        <taxon>Eukaryota</taxon>
        <taxon>Viridiplantae</taxon>
        <taxon>Streptophyta</taxon>
        <taxon>Embryophyta</taxon>
        <taxon>Tracheophyta</taxon>
        <taxon>Spermatophyta</taxon>
        <taxon>Magnoliopsida</taxon>
        <taxon>eudicotyledons</taxon>
        <taxon>Gunneridae</taxon>
        <taxon>Pentapetalae</taxon>
        <taxon>rosids</taxon>
        <taxon>fabids</taxon>
        <taxon>Rosales</taxon>
        <taxon>Rhamnaceae</taxon>
        <taxon>Paliureae</taxon>
        <taxon>Ziziphus</taxon>
    </lineage>
</organism>
<feature type="domain" description="Reticulon" evidence="7">
    <location>
        <begin position="62"/>
        <end position="271"/>
    </location>
</feature>
<evidence type="ECO:0000256" key="5">
    <source>
        <dbReference type="ARBA" id="ARBA00023136"/>
    </source>
</evidence>
<keyword evidence="5 6" id="KW-0472">Membrane</keyword>
<evidence type="ECO:0000256" key="2">
    <source>
        <dbReference type="ARBA" id="ARBA00022692"/>
    </source>
</evidence>
<dbReference type="AlphaFoldDB" id="A0A978VKS2"/>
<dbReference type="EMBL" id="JAEACU010000004">
    <property type="protein sequence ID" value="KAH7533691.1"/>
    <property type="molecule type" value="Genomic_DNA"/>
</dbReference>
<keyword evidence="3 6" id="KW-0256">Endoplasmic reticulum</keyword>
<dbReference type="PANTHER" id="PTHR10994:SF62">
    <property type="entry name" value="RETICULON-LIKE PROTEIN B8"/>
    <property type="match status" value="1"/>
</dbReference>
<dbReference type="InterPro" id="IPR003388">
    <property type="entry name" value="Reticulon"/>
</dbReference>
<evidence type="ECO:0000256" key="1">
    <source>
        <dbReference type="ARBA" id="ARBA00004477"/>
    </source>
</evidence>
<comment type="caution">
    <text evidence="6">Lacks conserved residue(s) required for the propagation of feature annotation.</text>
</comment>
<proteinExistence type="predicted"/>
<name>A0A978VKS2_ZIZJJ</name>
<dbReference type="GO" id="GO:0009617">
    <property type="term" value="P:response to bacterium"/>
    <property type="evidence" value="ECO:0007669"/>
    <property type="project" value="InterPro"/>
</dbReference>
<keyword evidence="4 6" id="KW-1133">Transmembrane helix</keyword>
<evidence type="ECO:0000256" key="3">
    <source>
        <dbReference type="ARBA" id="ARBA00022824"/>
    </source>
</evidence>
<dbReference type="PANTHER" id="PTHR10994">
    <property type="entry name" value="RETICULON"/>
    <property type="match status" value="1"/>
</dbReference>
<dbReference type="Pfam" id="PF02453">
    <property type="entry name" value="Reticulon"/>
    <property type="match status" value="2"/>
</dbReference>
<comment type="caution">
    <text evidence="8">The sequence shown here is derived from an EMBL/GenBank/DDBJ whole genome shotgun (WGS) entry which is preliminary data.</text>
</comment>
<keyword evidence="2 6" id="KW-0812">Transmembrane</keyword>
<dbReference type="PROSITE" id="PS50845">
    <property type="entry name" value="RETICULON"/>
    <property type="match status" value="1"/>
</dbReference>
<sequence>MTEKTTAANILNNLVETLAESSGKQKSVSFFEENKSDSVTSQINRLFGRQKPVHRILGGGKSADVLLWRNKKISASVLTGATAVWVLFEWLNYHLLTLISFALVLGMLAQFVLTNASGLLNRSPSTVPRLVLPDDLFVNIAVSVGYELNRALGFLQDVACGGNLKQLLVWYKGCLSDRRHMTWVVNDISSLAVIASLWAAAVIGGWCNFLTVLYIGFVAAHTLPVLYEKYEDEVDSFVYKVFEQLQHNYKKLDAGVLSRIPKGKFKGKKAE</sequence>
<evidence type="ECO:0000313" key="9">
    <source>
        <dbReference type="Proteomes" id="UP000813462"/>
    </source>
</evidence>